<accession>A0A9P9JFJ3</accession>
<evidence type="ECO:0000256" key="6">
    <source>
        <dbReference type="ARBA" id="ARBA00022643"/>
    </source>
</evidence>
<dbReference type="InterPro" id="IPR012349">
    <property type="entry name" value="Split_barrel_FMN-bd"/>
</dbReference>
<evidence type="ECO:0000256" key="3">
    <source>
        <dbReference type="ARBA" id="ARBA00005037"/>
    </source>
</evidence>
<evidence type="ECO:0000259" key="8">
    <source>
        <dbReference type="Pfam" id="PF01243"/>
    </source>
</evidence>
<keyword evidence="5" id="KW-0285">Flavoprotein</keyword>
<evidence type="ECO:0000313" key="11">
    <source>
        <dbReference type="Proteomes" id="UP000717696"/>
    </source>
</evidence>
<keyword evidence="7" id="KW-0560">Oxidoreductase</keyword>
<protein>
    <recommendedName>
        <fullName evidence="4">pyridoxal 5'-phosphate synthase</fullName>
        <ecNumber evidence="4">1.4.3.5</ecNumber>
    </recommendedName>
</protein>
<comment type="pathway">
    <text evidence="3">Cofactor metabolism; pyridoxal 5'-phosphate salvage; pyridoxal 5'-phosphate from pyridoxine 5'-phosphate: step 1/1.</text>
</comment>
<dbReference type="InterPro" id="IPR011576">
    <property type="entry name" value="Pyridox_Oxase_N"/>
</dbReference>
<dbReference type="Gene3D" id="2.30.110.10">
    <property type="entry name" value="Electron Transport, Fmn-binding Protein, Chain A"/>
    <property type="match status" value="1"/>
</dbReference>
<evidence type="ECO:0000256" key="2">
    <source>
        <dbReference type="ARBA" id="ARBA00004738"/>
    </source>
</evidence>
<evidence type="ECO:0000313" key="10">
    <source>
        <dbReference type="EMBL" id="KAH7159506.1"/>
    </source>
</evidence>
<dbReference type="PIRSF" id="PIRSF000190">
    <property type="entry name" value="Pyd_amn-ph_oxd"/>
    <property type="match status" value="1"/>
</dbReference>
<dbReference type="InterPro" id="IPR019576">
    <property type="entry name" value="Pyridoxamine_oxidase_dimer_C"/>
</dbReference>
<dbReference type="Proteomes" id="UP000717696">
    <property type="component" value="Unassembled WGS sequence"/>
</dbReference>
<dbReference type="PANTHER" id="PTHR10851:SF0">
    <property type="entry name" value="PYRIDOXINE-5'-PHOSPHATE OXIDASE"/>
    <property type="match status" value="1"/>
</dbReference>
<keyword evidence="11" id="KW-1185">Reference proteome</keyword>
<evidence type="ECO:0000256" key="1">
    <source>
        <dbReference type="ARBA" id="ARBA00001917"/>
    </source>
</evidence>
<evidence type="ECO:0000256" key="5">
    <source>
        <dbReference type="ARBA" id="ARBA00022630"/>
    </source>
</evidence>
<evidence type="ECO:0000256" key="4">
    <source>
        <dbReference type="ARBA" id="ARBA00012801"/>
    </source>
</evidence>
<dbReference type="PANTHER" id="PTHR10851">
    <property type="entry name" value="PYRIDOXINE-5-PHOSPHATE OXIDASE"/>
    <property type="match status" value="1"/>
</dbReference>
<evidence type="ECO:0000259" key="9">
    <source>
        <dbReference type="Pfam" id="PF10590"/>
    </source>
</evidence>
<gene>
    <name evidence="10" type="ORF">B0J13DRAFT_465505</name>
</gene>
<evidence type="ECO:0000256" key="7">
    <source>
        <dbReference type="ARBA" id="ARBA00023002"/>
    </source>
</evidence>
<dbReference type="Pfam" id="PF01243">
    <property type="entry name" value="PNPOx_N"/>
    <property type="match status" value="1"/>
</dbReference>
<dbReference type="OrthoDB" id="303614at2759"/>
<proteinExistence type="predicted"/>
<dbReference type="AlphaFoldDB" id="A0A9P9JFJ3"/>
<comment type="pathway">
    <text evidence="2">Cofactor metabolism; pyridoxal 5'-phosphate salvage; pyridoxal 5'-phosphate from pyridoxamine 5'-phosphate: step 1/1.</text>
</comment>
<reference evidence="10" key="1">
    <citation type="journal article" date="2021" name="Nat. Commun.">
        <title>Genetic determinants of endophytism in the Arabidopsis root mycobiome.</title>
        <authorList>
            <person name="Mesny F."/>
            <person name="Miyauchi S."/>
            <person name="Thiergart T."/>
            <person name="Pickel B."/>
            <person name="Atanasova L."/>
            <person name="Karlsson M."/>
            <person name="Huettel B."/>
            <person name="Barry K.W."/>
            <person name="Haridas S."/>
            <person name="Chen C."/>
            <person name="Bauer D."/>
            <person name="Andreopoulos W."/>
            <person name="Pangilinan J."/>
            <person name="LaButti K."/>
            <person name="Riley R."/>
            <person name="Lipzen A."/>
            <person name="Clum A."/>
            <person name="Drula E."/>
            <person name="Henrissat B."/>
            <person name="Kohler A."/>
            <person name="Grigoriev I.V."/>
            <person name="Martin F.M."/>
            <person name="Hacquard S."/>
        </authorList>
    </citation>
    <scope>NUCLEOTIDE SEQUENCE</scope>
    <source>
        <strain evidence="10">MPI-CAGE-AT-0021</strain>
    </source>
</reference>
<feature type="domain" description="Pyridoxine 5'-phosphate oxidase dimerisation C-terminal" evidence="9">
    <location>
        <begin position="181"/>
        <end position="223"/>
    </location>
</feature>
<dbReference type="NCBIfam" id="TIGR00558">
    <property type="entry name" value="pdxH"/>
    <property type="match status" value="1"/>
</dbReference>
<comment type="cofactor">
    <cofactor evidence="1">
        <name>FMN</name>
        <dbReference type="ChEBI" id="CHEBI:58210"/>
    </cofactor>
</comment>
<dbReference type="InterPro" id="IPR019740">
    <property type="entry name" value="Pyridox_Oxase_CS"/>
</dbReference>
<dbReference type="Pfam" id="PF10590">
    <property type="entry name" value="PNP_phzG_C"/>
    <property type="match status" value="1"/>
</dbReference>
<feature type="domain" description="Pyridoxamine 5'-phosphate oxidase N-terminal" evidence="8">
    <location>
        <begin position="42"/>
        <end position="166"/>
    </location>
</feature>
<dbReference type="InterPro" id="IPR000659">
    <property type="entry name" value="Pyridox_Oxase"/>
</dbReference>
<dbReference type="EMBL" id="JAGMUU010000002">
    <property type="protein sequence ID" value="KAH7159506.1"/>
    <property type="molecule type" value="Genomic_DNA"/>
</dbReference>
<dbReference type="EC" id="1.4.3.5" evidence="4"/>
<sequence length="223" mass="25488">MKSPDDSMRTKLRNIPVLKGSSHDAHLDAMPDTPHEAFSVWLDKAIQEGVTEPHAMTLSTVDENGWPDARVLILKNVDHRGWHFAIKTDSPKGQQIINNQHVALTFYWPQQARQVRIRGIATQLSEKECTEDFMARPAGSKISAMASKQSKVLNTLDELQKSLTEAQSILEKTPDLIMSGWKVYAAAPDIVEFWQGKSDRLHERLQYTRTVDHHSWEKQRLWP</sequence>
<dbReference type="NCBIfam" id="NF004231">
    <property type="entry name" value="PRK05679.1"/>
    <property type="match status" value="1"/>
</dbReference>
<organism evidence="10 11">
    <name type="scientific">Dactylonectria estremocensis</name>
    <dbReference type="NCBI Taxonomy" id="1079267"/>
    <lineage>
        <taxon>Eukaryota</taxon>
        <taxon>Fungi</taxon>
        <taxon>Dikarya</taxon>
        <taxon>Ascomycota</taxon>
        <taxon>Pezizomycotina</taxon>
        <taxon>Sordariomycetes</taxon>
        <taxon>Hypocreomycetidae</taxon>
        <taxon>Hypocreales</taxon>
        <taxon>Nectriaceae</taxon>
        <taxon>Dactylonectria</taxon>
    </lineage>
</organism>
<dbReference type="PROSITE" id="PS01064">
    <property type="entry name" value="PYRIDOX_OXIDASE"/>
    <property type="match status" value="1"/>
</dbReference>
<dbReference type="GO" id="GO:0010181">
    <property type="term" value="F:FMN binding"/>
    <property type="evidence" value="ECO:0007669"/>
    <property type="project" value="InterPro"/>
</dbReference>
<dbReference type="GO" id="GO:0008615">
    <property type="term" value="P:pyridoxine biosynthetic process"/>
    <property type="evidence" value="ECO:0007669"/>
    <property type="project" value="InterPro"/>
</dbReference>
<dbReference type="GO" id="GO:0004733">
    <property type="term" value="F:pyridoxamine phosphate oxidase activity"/>
    <property type="evidence" value="ECO:0007669"/>
    <property type="project" value="UniProtKB-EC"/>
</dbReference>
<dbReference type="SUPFAM" id="SSF50475">
    <property type="entry name" value="FMN-binding split barrel"/>
    <property type="match status" value="1"/>
</dbReference>
<comment type="caution">
    <text evidence="10">The sequence shown here is derived from an EMBL/GenBank/DDBJ whole genome shotgun (WGS) entry which is preliminary data.</text>
</comment>
<name>A0A9P9JFJ3_9HYPO</name>
<keyword evidence="6" id="KW-0288">FMN</keyword>